<reference evidence="1" key="1">
    <citation type="submission" date="2020-03" db="EMBL/GenBank/DDBJ databases">
        <title>The deep terrestrial virosphere.</title>
        <authorList>
            <person name="Holmfeldt K."/>
            <person name="Nilsson E."/>
            <person name="Simone D."/>
            <person name="Lopez-Fernandez M."/>
            <person name="Wu X."/>
            <person name="de Brujin I."/>
            <person name="Lundin D."/>
            <person name="Andersson A."/>
            <person name="Bertilsson S."/>
            <person name="Dopson M."/>
        </authorList>
    </citation>
    <scope>NUCLEOTIDE SEQUENCE</scope>
    <source>
        <strain evidence="1">MM415A01248</strain>
        <strain evidence="2">TM448B00492</strain>
    </source>
</reference>
<dbReference type="EMBL" id="MT142296">
    <property type="protein sequence ID" value="QJA77687.1"/>
    <property type="molecule type" value="Genomic_DNA"/>
</dbReference>
<accession>A0A6M3K7D9</accession>
<protein>
    <submittedName>
        <fullName evidence="1">Uncharacterized protein</fullName>
    </submittedName>
</protein>
<evidence type="ECO:0000313" key="1">
    <source>
        <dbReference type="EMBL" id="QJA77687.1"/>
    </source>
</evidence>
<dbReference type="AlphaFoldDB" id="A0A6M3K7D9"/>
<proteinExistence type="predicted"/>
<sequence>MTIKMTIEEIETMLESEPLIEAIRTDLPPRVSYWIGKSIIKAQGIYKGYLKERNTQQLKYAVLDEQGNVKSVEKTLNGRQVRELVFKSDADKSECMDAINELVKTEEDLGIEKIVLDWDKLEERWQEGKITTSPMVIMPIIPLLEPPK</sequence>
<evidence type="ECO:0000313" key="2">
    <source>
        <dbReference type="EMBL" id="QJH95643.1"/>
    </source>
</evidence>
<name>A0A6M3K7D9_9ZZZZ</name>
<dbReference type="EMBL" id="MT144625">
    <property type="protein sequence ID" value="QJH95643.1"/>
    <property type="molecule type" value="Genomic_DNA"/>
</dbReference>
<organism evidence="1">
    <name type="scientific">viral metagenome</name>
    <dbReference type="NCBI Taxonomy" id="1070528"/>
    <lineage>
        <taxon>unclassified sequences</taxon>
        <taxon>metagenomes</taxon>
        <taxon>organismal metagenomes</taxon>
    </lineage>
</organism>
<gene>
    <name evidence="1" type="ORF">MM415A01248_0002</name>
    <name evidence="2" type="ORF">TM448B00492_0002</name>
</gene>